<dbReference type="InterPro" id="IPR029150">
    <property type="entry name" value="dCache_3"/>
</dbReference>
<feature type="domain" description="Double Cache" evidence="2">
    <location>
        <begin position="37"/>
        <end position="268"/>
    </location>
</feature>
<proteinExistence type="predicted"/>
<keyword evidence="1" id="KW-0472">Membrane</keyword>
<keyword evidence="1" id="KW-0812">Transmembrane</keyword>
<evidence type="ECO:0000259" key="2">
    <source>
        <dbReference type="Pfam" id="PF14827"/>
    </source>
</evidence>
<name>A0A7M1B086_9BACT</name>
<keyword evidence="4" id="KW-1185">Reference proteome</keyword>
<dbReference type="RefSeq" id="WP_193151364.1">
    <property type="nucleotide sequence ID" value="NZ_CP041235.1"/>
</dbReference>
<organism evidence="3 4">
    <name type="scientific">Sulfurimonas sediminis</name>
    <dbReference type="NCBI Taxonomy" id="2590020"/>
    <lineage>
        <taxon>Bacteria</taxon>
        <taxon>Pseudomonadati</taxon>
        <taxon>Campylobacterota</taxon>
        <taxon>Epsilonproteobacteria</taxon>
        <taxon>Campylobacterales</taxon>
        <taxon>Sulfurimonadaceae</taxon>
        <taxon>Sulfurimonas</taxon>
    </lineage>
</organism>
<dbReference type="KEGG" id="ssei:FJR45_03435"/>
<dbReference type="Pfam" id="PF14827">
    <property type="entry name" value="dCache_3"/>
    <property type="match status" value="1"/>
</dbReference>
<reference evidence="3 4" key="1">
    <citation type="submission" date="2019-06" db="EMBL/GenBank/DDBJ databases">
        <title>Sulfurimonas gotlandica sp. nov., a chemoautotrophic and psychrotolerant epsilonproteobacterium isolated from a pelagic redoxcline, and an emended description of the genus Sulfurimonas.</title>
        <authorList>
            <person name="Wang S."/>
            <person name="Jiang L."/>
            <person name="Shao Z."/>
        </authorList>
    </citation>
    <scope>NUCLEOTIDE SEQUENCE [LARGE SCALE GENOMIC DNA]</scope>
    <source>
        <strain evidence="3 4">S2-6</strain>
    </source>
</reference>
<keyword evidence="1" id="KW-1133">Transmembrane helix</keyword>
<dbReference type="AlphaFoldDB" id="A0A7M1B086"/>
<dbReference type="InterPro" id="IPR029151">
    <property type="entry name" value="Sensor-like_sf"/>
</dbReference>
<evidence type="ECO:0000313" key="4">
    <source>
        <dbReference type="Proteomes" id="UP000593719"/>
    </source>
</evidence>
<protein>
    <recommendedName>
        <fullName evidence="2">Double Cache domain-containing protein</fullName>
    </recommendedName>
</protein>
<gene>
    <name evidence="3" type="ORF">FJR45_03435</name>
</gene>
<sequence>MKLYQKYLAVVLLMLVIFIGYFYTQNKQEFTDRVHTVLLNILNKQIENEKARAFNFAFALSQNETLQKALKNNDAKKAYEILQTHMKALETFSGSKIRIQILSNDITIFARSWDNSDAGVNVRAYRPDLVEMKKTLSPHLSYEAARRLVLIASIPIVENKKCLGFVEVIQRFDSLEKYFAQYDIDMIALLDDKYQNQSVLLKNNPRIKNTIVANNGANINHIQNLRRLDLNKLENLGSVQTEEYLYISKVILNSKAERIGYFILILSQEKLKLFSSFENELESFFSYSRKDLYSTIVNKEKAFDPYTDLTAKELVSLKKCTTQKDRACLEKNLRNKLNRYTKEELISLLLDANSQKISRGKIK</sequence>
<evidence type="ECO:0000313" key="3">
    <source>
        <dbReference type="EMBL" id="QOP43055.1"/>
    </source>
</evidence>
<feature type="transmembrane region" description="Helical" evidence="1">
    <location>
        <begin position="7"/>
        <end position="24"/>
    </location>
</feature>
<evidence type="ECO:0000256" key="1">
    <source>
        <dbReference type="SAM" id="Phobius"/>
    </source>
</evidence>
<accession>A0A7M1B086</accession>
<dbReference type="Proteomes" id="UP000593719">
    <property type="component" value="Chromosome"/>
</dbReference>
<dbReference type="SUPFAM" id="SSF103190">
    <property type="entry name" value="Sensory domain-like"/>
    <property type="match status" value="1"/>
</dbReference>
<dbReference type="EMBL" id="CP041235">
    <property type="protein sequence ID" value="QOP43055.1"/>
    <property type="molecule type" value="Genomic_DNA"/>
</dbReference>